<dbReference type="InterPro" id="IPR001257">
    <property type="entry name" value="Parvovirus_NS1_helicase"/>
</dbReference>
<sequence length="381" mass="43615">MDNYRVRKYKSLVIEGLEFDLKIPHLTPQKAQADEDGKPVMDAKNCFQIKTELTVEDITNTTITSWKTPKDWSEINKTKLLLTTFPSLMVYHDTTQDRKGQKYCQGRHNNHFHVVLDLTKSDKKLSAHPMYRQLKQTSKYGNKGEDLEIDNVEELVGEIEEDDIGFAALQATPVEKRKQKENRTATEEKQTHVNLGKIPLMQSMIDRQQVLTALLKKFPQAKTLSELVSLVQDKPTRDKLISMHHTTGANTSFNIAETLASQQVDNMTVLELLQEVVEINLEEYHTPLHTAQMIIGFLEANNINPVVWFTVWRSVIKERFPRKRGIAITGESNPGKTLLTKVVFECLNQYTGEVSTQDTFPFQGLVGKKNWNLRGRCHNHG</sequence>
<dbReference type="Pfam" id="PF01057">
    <property type="entry name" value="Parvo_NS1"/>
    <property type="match status" value="1"/>
</dbReference>
<comment type="caution">
    <text evidence="2">The sequence shown here is derived from an EMBL/GenBank/DDBJ whole genome shotgun (WGS) entry which is preliminary data.</text>
</comment>
<reference evidence="2 3" key="1">
    <citation type="journal article" date="2021" name="Elife">
        <title>Chloroplast acquisition without the gene transfer in kleptoplastic sea slugs, Plakobranchus ocellatus.</title>
        <authorList>
            <person name="Maeda T."/>
            <person name="Takahashi S."/>
            <person name="Yoshida T."/>
            <person name="Shimamura S."/>
            <person name="Takaki Y."/>
            <person name="Nagai Y."/>
            <person name="Toyoda A."/>
            <person name="Suzuki Y."/>
            <person name="Arimoto A."/>
            <person name="Ishii H."/>
            <person name="Satoh N."/>
            <person name="Nishiyama T."/>
            <person name="Hasebe M."/>
            <person name="Maruyama T."/>
            <person name="Minagawa J."/>
            <person name="Obokata J."/>
            <person name="Shigenobu S."/>
        </authorList>
    </citation>
    <scope>NUCLEOTIDE SEQUENCE [LARGE SCALE GENOMIC DNA]</scope>
</reference>
<dbReference type="InterPro" id="IPR027417">
    <property type="entry name" value="P-loop_NTPase"/>
</dbReference>
<evidence type="ECO:0000313" key="3">
    <source>
        <dbReference type="Proteomes" id="UP000735302"/>
    </source>
</evidence>
<feature type="domain" description="Parvovirus non-structural protein 1 helicase" evidence="1">
    <location>
        <begin position="286"/>
        <end position="368"/>
    </location>
</feature>
<dbReference type="Proteomes" id="UP000735302">
    <property type="component" value="Unassembled WGS sequence"/>
</dbReference>
<evidence type="ECO:0000259" key="1">
    <source>
        <dbReference type="Pfam" id="PF01057"/>
    </source>
</evidence>
<accession>A0AAV4A993</accession>
<proteinExistence type="predicted"/>
<keyword evidence="3" id="KW-1185">Reference proteome</keyword>
<name>A0AAV4A993_9GAST</name>
<protein>
    <recommendedName>
        <fullName evidence="1">Parvovirus non-structural protein 1 helicase domain-containing protein</fullName>
    </recommendedName>
</protein>
<evidence type="ECO:0000313" key="2">
    <source>
        <dbReference type="EMBL" id="GFO04234.1"/>
    </source>
</evidence>
<gene>
    <name evidence="2" type="ORF">PoB_003073900</name>
</gene>
<dbReference type="Gene3D" id="3.40.50.300">
    <property type="entry name" value="P-loop containing nucleotide triphosphate hydrolases"/>
    <property type="match status" value="1"/>
</dbReference>
<dbReference type="AlphaFoldDB" id="A0AAV4A993"/>
<dbReference type="EMBL" id="BLXT01003738">
    <property type="protein sequence ID" value="GFO04234.1"/>
    <property type="molecule type" value="Genomic_DNA"/>
</dbReference>
<dbReference type="GO" id="GO:0019079">
    <property type="term" value="P:viral genome replication"/>
    <property type="evidence" value="ECO:0007669"/>
    <property type="project" value="InterPro"/>
</dbReference>
<dbReference type="SUPFAM" id="SSF52540">
    <property type="entry name" value="P-loop containing nucleoside triphosphate hydrolases"/>
    <property type="match status" value="1"/>
</dbReference>
<organism evidence="2 3">
    <name type="scientific">Plakobranchus ocellatus</name>
    <dbReference type="NCBI Taxonomy" id="259542"/>
    <lineage>
        <taxon>Eukaryota</taxon>
        <taxon>Metazoa</taxon>
        <taxon>Spiralia</taxon>
        <taxon>Lophotrochozoa</taxon>
        <taxon>Mollusca</taxon>
        <taxon>Gastropoda</taxon>
        <taxon>Heterobranchia</taxon>
        <taxon>Euthyneura</taxon>
        <taxon>Panpulmonata</taxon>
        <taxon>Sacoglossa</taxon>
        <taxon>Placobranchoidea</taxon>
        <taxon>Plakobranchidae</taxon>
        <taxon>Plakobranchus</taxon>
    </lineage>
</organism>